<evidence type="ECO:0000259" key="1">
    <source>
        <dbReference type="Pfam" id="PF08818"/>
    </source>
</evidence>
<protein>
    <recommendedName>
        <fullName evidence="1">YdhG-like domain-containing protein</fullName>
    </recommendedName>
</protein>
<proteinExistence type="predicted"/>
<evidence type="ECO:0000313" key="3">
    <source>
        <dbReference type="Proteomes" id="UP001183629"/>
    </source>
</evidence>
<gene>
    <name evidence="2" type="ORF">J2S44_003336</name>
</gene>
<accession>A0AAE3ZPC6</accession>
<name>A0AAE3ZPC6_9ACTN</name>
<reference evidence="2 3" key="1">
    <citation type="submission" date="2023-07" db="EMBL/GenBank/DDBJ databases">
        <title>Sequencing the genomes of 1000 actinobacteria strains.</title>
        <authorList>
            <person name="Klenk H.-P."/>
        </authorList>
    </citation>
    <scope>NUCLEOTIDE SEQUENCE [LARGE SCALE GENOMIC DNA]</scope>
    <source>
        <strain evidence="2 3">DSM 44711</strain>
    </source>
</reference>
<organism evidence="2 3">
    <name type="scientific">Catenuloplanes niger</name>
    <dbReference type="NCBI Taxonomy" id="587534"/>
    <lineage>
        <taxon>Bacteria</taxon>
        <taxon>Bacillati</taxon>
        <taxon>Actinomycetota</taxon>
        <taxon>Actinomycetes</taxon>
        <taxon>Micromonosporales</taxon>
        <taxon>Micromonosporaceae</taxon>
        <taxon>Catenuloplanes</taxon>
    </lineage>
</organism>
<sequence>MAEPKTRRTAASVPGFLASVTDARRREDAETACALMADVTGAEPVLWGTSIIGFGAYRYEYASGRSGDWPAVGFAPRRAALTFYLLPGFDGYDEILTRLGPHSLGKSCLYVKRLADLDAEALRELVAGAFTHVNGRTLTSGT</sequence>
<evidence type="ECO:0000313" key="2">
    <source>
        <dbReference type="EMBL" id="MDR7323086.1"/>
    </source>
</evidence>
<dbReference type="RefSeq" id="WP_310414437.1">
    <property type="nucleotide sequence ID" value="NZ_JAVDYC010000001.1"/>
</dbReference>
<dbReference type="InterPro" id="IPR014922">
    <property type="entry name" value="YdhG-like"/>
</dbReference>
<comment type="caution">
    <text evidence="2">The sequence shown here is derived from an EMBL/GenBank/DDBJ whole genome shotgun (WGS) entry which is preliminary data.</text>
</comment>
<feature type="domain" description="YdhG-like" evidence="1">
    <location>
        <begin position="25"/>
        <end position="128"/>
    </location>
</feature>
<dbReference type="EMBL" id="JAVDYC010000001">
    <property type="protein sequence ID" value="MDR7323086.1"/>
    <property type="molecule type" value="Genomic_DNA"/>
</dbReference>
<dbReference type="AlphaFoldDB" id="A0AAE3ZPC6"/>
<keyword evidence="3" id="KW-1185">Reference proteome</keyword>
<dbReference type="Proteomes" id="UP001183629">
    <property type="component" value="Unassembled WGS sequence"/>
</dbReference>
<dbReference type="Pfam" id="PF08818">
    <property type="entry name" value="DUF1801"/>
    <property type="match status" value="1"/>
</dbReference>